<evidence type="ECO:0000256" key="5">
    <source>
        <dbReference type="ARBA" id="ARBA00035453"/>
    </source>
</evidence>
<comment type="similarity">
    <text evidence="1">Belongs to the eukaryotic ribosomal protein eS28 family.</text>
</comment>
<evidence type="ECO:0000313" key="8">
    <source>
        <dbReference type="Proteomes" id="UP001177744"/>
    </source>
</evidence>
<evidence type="ECO:0000256" key="2">
    <source>
        <dbReference type="ARBA" id="ARBA00022980"/>
    </source>
</evidence>
<dbReference type="GO" id="GO:0006412">
    <property type="term" value="P:translation"/>
    <property type="evidence" value="ECO:0007669"/>
    <property type="project" value="InterPro"/>
</dbReference>
<name>A0AA40HYY9_CNENI</name>
<dbReference type="SUPFAM" id="SSF50249">
    <property type="entry name" value="Nucleic acid-binding proteins"/>
    <property type="match status" value="1"/>
</dbReference>
<dbReference type="CDD" id="cd04457">
    <property type="entry name" value="S1_S28E"/>
    <property type="match status" value="1"/>
</dbReference>
<dbReference type="AlphaFoldDB" id="A0AA40HYY9"/>
<dbReference type="PANTHER" id="PTHR10769">
    <property type="entry name" value="40S RIBOSOMAL PROTEIN S28"/>
    <property type="match status" value="1"/>
</dbReference>
<keyword evidence="3" id="KW-0687">Ribonucleoprotein</keyword>
<sequence length="100" mass="11139">MIQDWKGLKIFSSFLPDCCSHHGHESCAAYQVSRVTQVLGRTGSQGPCTQVHVEFMDHTSRSIIRNVKGPVRQGHVLTLLEAEQEARGRAEFVSGSWLSE</sequence>
<comment type="subunit">
    <text evidence="6">Component of the 40S small ribosomal subunit. Part of the small subunit (SSU) processome, composed of more than 70 proteins and the RNA chaperone small nucleolar RNA (snoRNA) U3.</text>
</comment>
<dbReference type="InterPro" id="IPR000289">
    <property type="entry name" value="Ribosomal_eS28"/>
</dbReference>
<reference evidence="7" key="1">
    <citation type="submission" date="2023-06" db="EMBL/GenBank/DDBJ databases">
        <title>Reference genome for the Northern bat (Eptesicus nilssonii), a most northern bat species.</title>
        <authorList>
            <person name="Laine V.N."/>
            <person name="Pulliainen A.T."/>
            <person name="Lilley T.M."/>
        </authorList>
    </citation>
    <scope>NUCLEOTIDE SEQUENCE</scope>
    <source>
        <strain evidence="7">BLF_Eptnil</strain>
        <tissue evidence="7">Kidney</tissue>
    </source>
</reference>
<comment type="caution">
    <text evidence="7">The sequence shown here is derived from an EMBL/GenBank/DDBJ whole genome shotgun (WGS) entry which is preliminary data.</text>
</comment>
<keyword evidence="8" id="KW-1185">Reference proteome</keyword>
<dbReference type="GO" id="GO:0030490">
    <property type="term" value="P:maturation of SSU-rRNA"/>
    <property type="evidence" value="ECO:0007669"/>
    <property type="project" value="TreeGrafter"/>
</dbReference>
<evidence type="ECO:0000313" key="7">
    <source>
        <dbReference type="EMBL" id="KAK1339954.1"/>
    </source>
</evidence>
<proteinExistence type="inferred from homology"/>
<dbReference type="GO" id="GO:0000028">
    <property type="term" value="P:ribosomal small subunit assembly"/>
    <property type="evidence" value="ECO:0007669"/>
    <property type="project" value="TreeGrafter"/>
</dbReference>
<dbReference type="EMBL" id="JAULJE010000008">
    <property type="protein sequence ID" value="KAK1339954.1"/>
    <property type="molecule type" value="Genomic_DNA"/>
</dbReference>
<gene>
    <name evidence="7" type="ORF">QTO34_018518</name>
</gene>
<dbReference type="PANTHER" id="PTHR10769:SF3">
    <property type="entry name" value="SMALL RIBOSOMAL SUBUNIT PROTEIN ES28"/>
    <property type="match status" value="1"/>
</dbReference>
<dbReference type="InterPro" id="IPR012340">
    <property type="entry name" value="NA-bd_OB-fold"/>
</dbReference>
<organism evidence="7 8">
    <name type="scientific">Cnephaeus nilssonii</name>
    <name type="common">Northern bat</name>
    <name type="synonym">Eptesicus nilssonii</name>
    <dbReference type="NCBI Taxonomy" id="3371016"/>
    <lineage>
        <taxon>Eukaryota</taxon>
        <taxon>Metazoa</taxon>
        <taxon>Chordata</taxon>
        <taxon>Craniata</taxon>
        <taxon>Vertebrata</taxon>
        <taxon>Euteleostomi</taxon>
        <taxon>Mammalia</taxon>
        <taxon>Eutheria</taxon>
        <taxon>Laurasiatheria</taxon>
        <taxon>Chiroptera</taxon>
        <taxon>Yangochiroptera</taxon>
        <taxon>Vespertilionidae</taxon>
        <taxon>Cnephaeus</taxon>
    </lineage>
</organism>
<dbReference type="GO" id="GO:0003735">
    <property type="term" value="F:structural constituent of ribosome"/>
    <property type="evidence" value="ECO:0007669"/>
    <property type="project" value="InterPro"/>
</dbReference>
<evidence type="ECO:0000256" key="1">
    <source>
        <dbReference type="ARBA" id="ARBA00005943"/>
    </source>
</evidence>
<accession>A0AA40HYY9</accession>
<keyword evidence="2" id="KW-0689">Ribosomal protein</keyword>
<dbReference type="GO" id="GO:0022627">
    <property type="term" value="C:cytosolic small ribosomal subunit"/>
    <property type="evidence" value="ECO:0007669"/>
    <property type="project" value="TreeGrafter"/>
</dbReference>
<dbReference type="Gene3D" id="2.40.50.140">
    <property type="entry name" value="Nucleic acid-binding proteins"/>
    <property type="match status" value="1"/>
</dbReference>
<dbReference type="Pfam" id="PF01200">
    <property type="entry name" value="Ribosomal_S28e"/>
    <property type="match status" value="1"/>
</dbReference>
<evidence type="ECO:0000256" key="6">
    <source>
        <dbReference type="ARBA" id="ARBA00046579"/>
    </source>
</evidence>
<evidence type="ECO:0000256" key="3">
    <source>
        <dbReference type="ARBA" id="ARBA00023274"/>
    </source>
</evidence>
<evidence type="ECO:0000256" key="4">
    <source>
        <dbReference type="ARBA" id="ARBA00035146"/>
    </source>
</evidence>
<protein>
    <recommendedName>
        <fullName evidence="4">Small ribosomal subunit protein eS28</fullName>
    </recommendedName>
    <alternativeName>
        <fullName evidence="5">40S ribosomal protein S28</fullName>
    </alternativeName>
</protein>
<dbReference type="Proteomes" id="UP001177744">
    <property type="component" value="Unassembled WGS sequence"/>
</dbReference>